<dbReference type="EMBL" id="GBRH01190384">
    <property type="protein sequence ID" value="JAE07512.1"/>
    <property type="molecule type" value="Transcribed_RNA"/>
</dbReference>
<accession>A0A0A9F5A2</accession>
<protein>
    <submittedName>
        <fullName evidence="1">Uncharacterized protein</fullName>
    </submittedName>
</protein>
<reference evidence="1" key="2">
    <citation type="journal article" date="2015" name="Data Brief">
        <title>Shoot transcriptome of the giant reed, Arundo donax.</title>
        <authorList>
            <person name="Barrero R.A."/>
            <person name="Guerrero F.D."/>
            <person name="Moolhuijzen P."/>
            <person name="Goolsby J.A."/>
            <person name="Tidwell J."/>
            <person name="Bellgard S.E."/>
            <person name="Bellgard M.I."/>
        </authorList>
    </citation>
    <scope>NUCLEOTIDE SEQUENCE</scope>
    <source>
        <tissue evidence="1">Shoot tissue taken approximately 20 cm above the soil surface</tissue>
    </source>
</reference>
<name>A0A0A9F5A2_ARUDO</name>
<reference evidence="1" key="1">
    <citation type="submission" date="2014-09" db="EMBL/GenBank/DDBJ databases">
        <authorList>
            <person name="Magalhaes I.L.F."/>
            <person name="Oliveira U."/>
            <person name="Santos F.R."/>
            <person name="Vidigal T.H.D.A."/>
            <person name="Brescovit A.D."/>
            <person name="Santos A.J."/>
        </authorList>
    </citation>
    <scope>NUCLEOTIDE SEQUENCE</scope>
    <source>
        <tissue evidence="1">Shoot tissue taken approximately 20 cm above the soil surface</tissue>
    </source>
</reference>
<evidence type="ECO:0000313" key="1">
    <source>
        <dbReference type="EMBL" id="JAE07512.1"/>
    </source>
</evidence>
<organism evidence="1">
    <name type="scientific">Arundo donax</name>
    <name type="common">Giant reed</name>
    <name type="synonym">Donax arundinaceus</name>
    <dbReference type="NCBI Taxonomy" id="35708"/>
    <lineage>
        <taxon>Eukaryota</taxon>
        <taxon>Viridiplantae</taxon>
        <taxon>Streptophyta</taxon>
        <taxon>Embryophyta</taxon>
        <taxon>Tracheophyta</taxon>
        <taxon>Spermatophyta</taxon>
        <taxon>Magnoliopsida</taxon>
        <taxon>Liliopsida</taxon>
        <taxon>Poales</taxon>
        <taxon>Poaceae</taxon>
        <taxon>PACMAD clade</taxon>
        <taxon>Arundinoideae</taxon>
        <taxon>Arundineae</taxon>
        <taxon>Arundo</taxon>
    </lineage>
</organism>
<dbReference type="AlphaFoldDB" id="A0A0A9F5A2"/>
<sequence>MEMSLASLLCIAGHSEKQSMHCDWVQFFEHISYLPICTCKKKINRDVSDRSKSIPCIAGRIRTPVICLSSICSSHQMLCKFIYLHPFNH</sequence>
<proteinExistence type="predicted"/>